<accession>A0A2N3UD01</accession>
<dbReference type="EMBL" id="PJMU01000002">
    <property type="protein sequence ID" value="PKV67212.1"/>
    <property type="molecule type" value="Genomic_DNA"/>
</dbReference>
<protein>
    <submittedName>
        <fullName evidence="1">Uncharacterized protein</fullName>
    </submittedName>
</protein>
<sequence>MMPSLQPDGLEKPNAIPVRLYLKIHNLRTNNSTILTIPFHQLQGQAVDGGFALDRYLHCV</sequence>
<name>A0A2N3UD01_9BACT</name>
<proteinExistence type="predicted"/>
<reference evidence="1 2" key="1">
    <citation type="submission" date="2017-12" db="EMBL/GenBank/DDBJ databases">
        <title>Genomic Encyclopedia of Type Strains, Phase III (KMG-III): the genomes of soil and plant-associated and newly described type strains.</title>
        <authorList>
            <person name="Whitman W."/>
        </authorList>
    </citation>
    <scope>NUCLEOTIDE SEQUENCE [LARGE SCALE GENOMIC DNA]</scope>
    <source>
        <strain evidence="1 2">LP43</strain>
    </source>
</reference>
<evidence type="ECO:0000313" key="1">
    <source>
        <dbReference type="EMBL" id="PKV67212.1"/>
    </source>
</evidence>
<gene>
    <name evidence="1" type="ORF">BD749_2353</name>
</gene>
<evidence type="ECO:0000313" key="2">
    <source>
        <dbReference type="Proteomes" id="UP000233782"/>
    </source>
</evidence>
<dbReference type="AlphaFoldDB" id="A0A2N3UD01"/>
<dbReference type="Proteomes" id="UP000233782">
    <property type="component" value="Unassembled WGS sequence"/>
</dbReference>
<keyword evidence="2" id="KW-1185">Reference proteome</keyword>
<comment type="caution">
    <text evidence="1">The sequence shown here is derived from an EMBL/GenBank/DDBJ whole genome shotgun (WGS) entry which is preliminary data.</text>
</comment>
<organism evidence="1 2">
    <name type="scientific">Pontibacter ramchanderi</name>
    <dbReference type="NCBI Taxonomy" id="1179743"/>
    <lineage>
        <taxon>Bacteria</taxon>
        <taxon>Pseudomonadati</taxon>
        <taxon>Bacteroidota</taxon>
        <taxon>Cytophagia</taxon>
        <taxon>Cytophagales</taxon>
        <taxon>Hymenobacteraceae</taxon>
        <taxon>Pontibacter</taxon>
    </lineage>
</organism>